<organism evidence="5 6">
    <name type="scientific">Corynebacterium accolens</name>
    <dbReference type="NCBI Taxonomy" id="38284"/>
    <lineage>
        <taxon>Bacteria</taxon>
        <taxon>Bacillati</taxon>
        <taxon>Actinomycetota</taxon>
        <taxon>Actinomycetes</taxon>
        <taxon>Mycobacteriales</taxon>
        <taxon>Corynebacteriaceae</taxon>
        <taxon>Corynebacterium</taxon>
    </lineage>
</organism>
<protein>
    <submittedName>
        <fullName evidence="5">N-acetyltransferase family protein</fullName>
    </submittedName>
</protein>
<evidence type="ECO:0000313" key="5">
    <source>
        <dbReference type="EMBL" id="MDK4334207.1"/>
    </source>
</evidence>
<sequence length="164" mass="18506">MLIRPADLSDVPAMTDTLNWAIEHTDVIFDSTPVTVAEREEHLRHIQELGCPFLVAETNAGEYLGWALYHPYRDPRIWQGCYETTIYLSPNAQGQGVGTALMSELVDRARADDKVHALLALIVSTNTASLKLHEKFGFENVGTLKEVTYKFDHWLSLTHLELLV</sequence>
<dbReference type="RefSeq" id="WP_081445489.1">
    <property type="nucleotide sequence ID" value="NZ_CP046605.1"/>
</dbReference>
<dbReference type="InterPro" id="IPR016181">
    <property type="entry name" value="Acyl_CoA_acyltransferase"/>
</dbReference>
<evidence type="ECO:0000313" key="7">
    <source>
        <dbReference type="Proteomes" id="UP001239414"/>
    </source>
</evidence>
<feature type="domain" description="N-acetyltransferase" evidence="3">
    <location>
        <begin position="1"/>
        <end position="158"/>
    </location>
</feature>
<dbReference type="GeneID" id="81674867"/>
<evidence type="ECO:0000256" key="1">
    <source>
        <dbReference type="ARBA" id="ARBA00022679"/>
    </source>
</evidence>
<dbReference type="Pfam" id="PF00583">
    <property type="entry name" value="Acetyltransf_1"/>
    <property type="match status" value="1"/>
</dbReference>
<proteinExistence type="predicted"/>
<dbReference type="AlphaFoldDB" id="A0AAP4FBX9"/>
<keyword evidence="7" id="KW-1185">Reference proteome</keyword>
<dbReference type="CDD" id="cd04301">
    <property type="entry name" value="NAT_SF"/>
    <property type="match status" value="1"/>
</dbReference>
<dbReference type="Proteomes" id="UP001239414">
    <property type="component" value="Unassembled WGS sequence"/>
</dbReference>
<accession>A0AAP4FBX9</accession>
<keyword evidence="2" id="KW-0012">Acyltransferase</keyword>
<name>A0AAP4FBX9_9CORY</name>
<reference evidence="5 7" key="1">
    <citation type="submission" date="2023-05" db="EMBL/GenBank/DDBJ databases">
        <title>Metabolic capabilities are highly conserved among human nasal-associated Corynebacterium species in pangenomic analyses.</title>
        <authorList>
            <person name="Tran T.H."/>
            <person name="Roberts A.Q."/>
            <person name="Escapa I.F."/>
            <person name="Gao W."/>
            <person name="Conlan S."/>
            <person name="Kong H."/>
            <person name="Segre J.A."/>
            <person name="Kelly M.S."/>
            <person name="Lemon K.P."/>
        </authorList>
    </citation>
    <scope>NUCLEOTIDE SEQUENCE</scope>
    <source>
        <strain evidence="5">KPL2618</strain>
        <strain evidence="4 7">KPL3802</strain>
    </source>
</reference>
<evidence type="ECO:0000313" key="4">
    <source>
        <dbReference type="EMBL" id="MDK4247604.1"/>
    </source>
</evidence>
<dbReference type="PANTHER" id="PTHR43072:SF23">
    <property type="entry name" value="UPF0039 PROTEIN C11D3.02C"/>
    <property type="match status" value="1"/>
</dbReference>
<dbReference type="EMBL" id="JASNVU010000002">
    <property type="protein sequence ID" value="MDK4334207.1"/>
    <property type="molecule type" value="Genomic_DNA"/>
</dbReference>
<dbReference type="GO" id="GO:0016747">
    <property type="term" value="F:acyltransferase activity, transferring groups other than amino-acyl groups"/>
    <property type="evidence" value="ECO:0007669"/>
    <property type="project" value="InterPro"/>
</dbReference>
<dbReference type="Proteomes" id="UP001230317">
    <property type="component" value="Unassembled WGS sequence"/>
</dbReference>
<dbReference type="EMBL" id="JASNUO010000005">
    <property type="protein sequence ID" value="MDK4247604.1"/>
    <property type="molecule type" value="Genomic_DNA"/>
</dbReference>
<evidence type="ECO:0000259" key="3">
    <source>
        <dbReference type="PROSITE" id="PS51186"/>
    </source>
</evidence>
<comment type="caution">
    <text evidence="5">The sequence shown here is derived from an EMBL/GenBank/DDBJ whole genome shotgun (WGS) entry which is preliminary data.</text>
</comment>
<dbReference type="PROSITE" id="PS51186">
    <property type="entry name" value="GNAT"/>
    <property type="match status" value="1"/>
</dbReference>
<evidence type="ECO:0000256" key="2">
    <source>
        <dbReference type="ARBA" id="ARBA00023315"/>
    </source>
</evidence>
<keyword evidence="1" id="KW-0808">Transferase</keyword>
<gene>
    <name evidence="4" type="ORF">QPX34_06125</name>
    <name evidence="5" type="ORF">QPX58_02080</name>
</gene>
<evidence type="ECO:0000313" key="6">
    <source>
        <dbReference type="Proteomes" id="UP001230317"/>
    </source>
</evidence>
<dbReference type="InterPro" id="IPR000182">
    <property type="entry name" value="GNAT_dom"/>
</dbReference>
<dbReference type="Gene3D" id="3.40.630.30">
    <property type="match status" value="1"/>
</dbReference>
<dbReference type="PANTHER" id="PTHR43072">
    <property type="entry name" value="N-ACETYLTRANSFERASE"/>
    <property type="match status" value="1"/>
</dbReference>
<dbReference type="SUPFAM" id="SSF55729">
    <property type="entry name" value="Acyl-CoA N-acyltransferases (Nat)"/>
    <property type="match status" value="1"/>
</dbReference>